<evidence type="ECO:0000313" key="5">
    <source>
        <dbReference type="Proteomes" id="UP000824927"/>
    </source>
</evidence>
<feature type="coiled-coil region" evidence="1">
    <location>
        <begin position="68"/>
        <end position="95"/>
    </location>
</feature>
<sequence length="259" mass="27816">MARTPKTEPTREEKKAKAEAAEQEALLREVDDAVRQGDMDQFLTTWGKPLLGVLAVGLAAFGGYIYWNNQQEAQLESSSEELVLALEQLENGNEESAMTRLAAIEGAGSAVISAKMLRAGQLAENGDDEQAAELLGEIADDESAPEPLRNLALIRRTALRYDAMEPAEVVAAMQPLAVPGEPFFASAGELLAHAYLAQNKRDEAGALFGEIARHEDTPESARVRMLNMAGILGVDAIDDVQELLESQNGSNAGPEIVSE</sequence>
<dbReference type="InterPro" id="IPR018704">
    <property type="entry name" value="SecYEG/CpoB_TPR"/>
</dbReference>
<reference evidence="4" key="1">
    <citation type="submission" date="2021-06" db="EMBL/GenBank/DDBJ databases">
        <title>50 bacteria genomes isolated from Dapeng, Shenzhen, China.</title>
        <authorList>
            <person name="Zheng W."/>
            <person name="Yu S."/>
            <person name="Huang Y."/>
        </authorList>
    </citation>
    <scope>NUCLEOTIDE SEQUENCE</scope>
    <source>
        <strain evidence="4">DP4N28-2</strain>
    </source>
</reference>
<evidence type="ECO:0000259" key="3">
    <source>
        <dbReference type="Pfam" id="PF09976"/>
    </source>
</evidence>
<keyword evidence="2" id="KW-1133">Transmembrane helix</keyword>
<dbReference type="Proteomes" id="UP000824927">
    <property type="component" value="Unassembled WGS sequence"/>
</dbReference>
<feature type="transmembrane region" description="Helical" evidence="2">
    <location>
        <begin position="49"/>
        <end position="67"/>
    </location>
</feature>
<keyword evidence="2" id="KW-0472">Membrane</keyword>
<organism evidence="4 5">
    <name type="scientific">Qipengyuania aquimaris</name>
    <dbReference type="NCBI Taxonomy" id="255984"/>
    <lineage>
        <taxon>Bacteria</taxon>
        <taxon>Pseudomonadati</taxon>
        <taxon>Pseudomonadota</taxon>
        <taxon>Alphaproteobacteria</taxon>
        <taxon>Sphingomonadales</taxon>
        <taxon>Erythrobacteraceae</taxon>
        <taxon>Qipengyuania</taxon>
    </lineage>
</organism>
<gene>
    <name evidence="4" type="ORF">KUV31_07815</name>
</gene>
<feature type="domain" description="Ancillary SecYEG translocon subunit/Cell division coordinator CpoB TPR" evidence="3">
    <location>
        <begin position="41"/>
        <end position="208"/>
    </location>
</feature>
<keyword evidence="1" id="KW-0175">Coiled coil</keyword>
<keyword evidence="2" id="KW-0812">Transmembrane</keyword>
<dbReference type="RefSeq" id="WP_221428903.1">
    <property type="nucleotide sequence ID" value="NZ_JAHVKP010000001.1"/>
</dbReference>
<dbReference type="EMBL" id="JAHVKP010000001">
    <property type="protein sequence ID" value="MBY6218245.1"/>
    <property type="molecule type" value="Genomic_DNA"/>
</dbReference>
<evidence type="ECO:0000256" key="2">
    <source>
        <dbReference type="SAM" id="Phobius"/>
    </source>
</evidence>
<protein>
    <submittedName>
        <fullName evidence="4">Tetratricopeptide repeat protein</fullName>
    </submittedName>
</protein>
<dbReference type="Pfam" id="PF09976">
    <property type="entry name" value="TPR_21"/>
    <property type="match status" value="1"/>
</dbReference>
<evidence type="ECO:0000313" key="4">
    <source>
        <dbReference type="EMBL" id="MBY6218245.1"/>
    </source>
</evidence>
<proteinExistence type="predicted"/>
<dbReference type="AlphaFoldDB" id="A0A9Q3XDV5"/>
<name>A0A9Q3XDV5_9SPHN</name>
<evidence type="ECO:0000256" key="1">
    <source>
        <dbReference type="SAM" id="Coils"/>
    </source>
</evidence>
<accession>A0A9Q3XDV5</accession>
<comment type="caution">
    <text evidence="4">The sequence shown here is derived from an EMBL/GenBank/DDBJ whole genome shotgun (WGS) entry which is preliminary data.</text>
</comment>